<evidence type="ECO:0000313" key="8">
    <source>
        <dbReference type="Proteomes" id="UP000077202"/>
    </source>
</evidence>
<dbReference type="SUPFAM" id="SSF57850">
    <property type="entry name" value="RING/U-box"/>
    <property type="match status" value="1"/>
</dbReference>
<evidence type="ECO:0000256" key="4">
    <source>
        <dbReference type="ARBA" id="ARBA00022786"/>
    </source>
</evidence>
<dbReference type="AlphaFoldDB" id="A0A176VK60"/>
<organism evidence="7 8">
    <name type="scientific">Marchantia polymorpha subsp. ruderalis</name>
    <dbReference type="NCBI Taxonomy" id="1480154"/>
    <lineage>
        <taxon>Eukaryota</taxon>
        <taxon>Viridiplantae</taxon>
        <taxon>Streptophyta</taxon>
        <taxon>Embryophyta</taxon>
        <taxon>Marchantiophyta</taxon>
        <taxon>Marchantiopsida</taxon>
        <taxon>Marchantiidae</taxon>
        <taxon>Marchantiales</taxon>
        <taxon>Marchantiaceae</taxon>
        <taxon>Marchantia</taxon>
    </lineage>
</organism>
<comment type="caution">
    <text evidence="7">The sequence shown here is derived from an EMBL/GenBank/DDBJ whole genome shotgun (WGS) entry which is preliminary data.</text>
</comment>
<dbReference type="CDD" id="cd16664">
    <property type="entry name" value="RING-Ubox_PUB"/>
    <property type="match status" value="1"/>
</dbReference>
<feature type="domain" description="U-box" evidence="6">
    <location>
        <begin position="130"/>
        <end position="204"/>
    </location>
</feature>
<sequence length="521" mass="57261">MASKAAGFSLSLSRREWLKPARQANSELLRVKARTSEKWMFQLWEVPFHWIGESFQYADILAARAGSTQPAKVVENLRGGEEKSGVHEEVTSVSKTSLCTPYMSDAEKPSSSMGTSRRRSVSESATEPPAIPSDFLCPISLELMSDPVMLSTGHTYDRKSIEKWFSTGKKMCPQSWVEVSPEELIPNLSLRDCILDWQMNMEVPKKKLKYPTSPTLLTDMHVRLLLEDIMVETDNLQTLKALHIMSEVNDRNRKLICQGGALPILGSVLSRTRPEVMNEEAAIAALGALAALSDQEEAKLQLPAIGVSMTRALSYFLRIGELDVRVRVIKIIECMVADDDTLLMLGAEEGLVRGLVDMLQHQEYLDITGILRCLYAICLPRVGKLVAIAVGAVTAVIELIPGAKTEIAEGALALLDLISCKCSEGLLALSEHALVIPIMARSILEYTHSGTEHAVNVLHTILTTNPNLHLQFEAVKAGATAKLLRVISIPDINSATKLKAREILKTLQVTGSDPSIRTTFP</sequence>
<dbReference type="SUPFAM" id="SSF48371">
    <property type="entry name" value="ARM repeat"/>
    <property type="match status" value="1"/>
</dbReference>
<dbReference type="InterPro" id="IPR003613">
    <property type="entry name" value="Ubox_domain"/>
</dbReference>
<dbReference type="InterPro" id="IPR011989">
    <property type="entry name" value="ARM-like"/>
</dbReference>
<keyword evidence="8" id="KW-1185">Reference proteome</keyword>
<dbReference type="InterPro" id="IPR058678">
    <property type="entry name" value="ARM_PUB"/>
</dbReference>
<evidence type="ECO:0000256" key="1">
    <source>
        <dbReference type="ARBA" id="ARBA00000900"/>
    </source>
</evidence>
<gene>
    <name evidence="7" type="ORF">AXG93_868s1530</name>
</gene>
<evidence type="ECO:0000256" key="2">
    <source>
        <dbReference type="ARBA" id="ARBA00004906"/>
    </source>
</evidence>
<dbReference type="GO" id="GO:0016567">
    <property type="term" value="P:protein ubiquitination"/>
    <property type="evidence" value="ECO:0007669"/>
    <property type="project" value="UniProtKB-UniPathway"/>
</dbReference>
<proteinExistence type="predicted"/>
<dbReference type="InterPro" id="IPR016024">
    <property type="entry name" value="ARM-type_fold"/>
</dbReference>
<feature type="region of interest" description="Disordered" evidence="5">
    <location>
        <begin position="101"/>
        <end position="128"/>
    </location>
</feature>
<dbReference type="EC" id="2.3.2.27" evidence="3"/>
<reference evidence="7" key="1">
    <citation type="submission" date="2016-03" db="EMBL/GenBank/DDBJ databases">
        <title>Mechanisms controlling the formation of the plant cell surface in tip-growing cells are functionally conserved among land plants.</title>
        <authorList>
            <person name="Honkanen S."/>
            <person name="Jones V.A."/>
            <person name="Morieri G."/>
            <person name="Champion C."/>
            <person name="Hetherington A.J."/>
            <person name="Kelly S."/>
            <person name="Saint-Marcoux D."/>
            <person name="Proust H."/>
            <person name="Prescott H."/>
            <person name="Dolan L."/>
        </authorList>
    </citation>
    <scope>NUCLEOTIDE SEQUENCE [LARGE SCALE GENOMIC DNA]</scope>
    <source>
        <tissue evidence="7">Whole gametophyte</tissue>
    </source>
</reference>
<dbReference type="PANTHER" id="PTHR22849">
    <property type="entry name" value="WDSAM1 PROTEIN"/>
    <property type="match status" value="1"/>
</dbReference>
<dbReference type="PROSITE" id="PS51698">
    <property type="entry name" value="U_BOX"/>
    <property type="match status" value="1"/>
</dbReference>
<comment type="catalytic activity">
    <reaction evidence="1">
        <text>S-ubiquitinyl-[E2 ubiquitin-conjugating enzyme]-L-cysteine + [acceptor protein]-L-lysine = [E2 ubiquitin-conjugating enzyme]-L-cysteine + N(6)-ubiquitinyl-[acceptor protein]-L-lysine.</text>
        <dbReference type="EC" id="2.3.2.27"/>
    </reaction>
</comment>
<dbReference type="Proteomes" id="UP000077202">
    <property type="component" value="Unassembled WGS sequence"/>
</dbReference>
<dbReference type="Pfam" id="PF04564">
    <property type="entry name" value="U-box"/>
    <property type="match status" value="1"/>
</dbReference>
<dbReference type="EMBL" id="LVLJ01003476">
    <property type="protein sequence ID" value="OAE21314.1"/>
    <property type="molecule type" value="Genomic_DNA"/>
</dbReference>
<name>A0A176VK60_MARPO</name>
<dbReference type="InterPro" id="IPR013083">
    <property type="entry name" value="Znf_RING/FYVE/PHD"/>
</dbReference>
<dbReference type="Pfam" id="PF25598">
    <property type="entry name" value="ARM_PUB"/>
    <property type="match status" value="1"/>
</dbReference>
<evidence type="ECO:0000259" key="6">
    <source>
        <dbReference type="PROSITE" id="PS51698"/>
    </source>
</evidence>
<dbReference type="InterPro" id="IPR045210">
    <property type="entry name" value="RING-Ubox_PUB"/>
</dbReference>
<dbReference type="Gene3D" id="1.25.10.10">
    <property type="entry name" value="Leucine-rich Repeat Variant"/>
    <property type="match status" value="1"/>
</dbReference>
<evidence type="ECO:0000256" key="3">
    <source>
        <dbReference type="ARBA" id="ARBA00012483"/>
    </source>
</evidence>
<keyword evidence="4" id="KW-0833">Ubl conjugation pathway</keyword>
<comment type="pathway">
    <text evidence="2">Protein modification; protein ubiquitination.</text>
</comment>
<evidence type="ECO:0000313" key="7">
    <source>
        <dbReference type="EMBL" id="OAE21314.1"/>
    </source>
</evidence>
<accession>A0A176VK60</accession>
<dbReference type="Gene3D" id="3.30.40.10">
    <property type="entry name" value="Zinc/RING finger domain, C3HC4 (zinc finger)"/>
    <property type="match status" value="1"/>
</dbReference>
<protein>
    <recommendedName>
        <fullName evidence="3">RING-type E3 ubiquitin transferase</fullName>
        <ecNumber evidence="3">2.3.2.27</ecNumber>
    </recommendedName>
</protein>
<dbReference type="SMART" id="SM00504">
    <property type="entry name" value="Ubox"/>
    <property type="match status" value="1"/>
</dbReference>
<dbReference type="GO" id="GO:0061630">
    <property type="term" value="F:ubiquitin protein ligase activity"/>
    <property type="evidence" value="ECO:0007669"/>
    <property type="project" value="UniProtKB-EC"/>
</dbReference>
<dbReference type="PANTHER" id="PTHR22849:SF164">
    <property type="entry name" value="U-BOX DOMAIN-CONTAINING PROTEIN"/>
    <property type="match status" value="1"/>
</dbReference>
<dbReference type="InterPro" id="IPR045185">
    <property type="entry name" value="PUB22/23/24-like"/>
</dbReference>
<evidence type="ECO:0000256" key="5">
    <source>
        <dbReference type="SAM" id="MobiDB-lite"/>
    </source>
</evidence>
<dbReference type="UniPathway" id="UPA00143"/>